<dbReference type="Pfam" id="PF25735">
    <property type="entry name" value="Phage_L5_gp82"/>
    <property type="match status" value="1"/>
</dbReference>
<comment type="caution">
    <text evidence="1">The sequence shown here is derived from an EMBL/GenBank/DDBJ whole genome shotgun (WGS) entry which is preliminary data.</text>
</comment>
<keyword evidence="2" id="KW-1185">Reference proteome</keyword>
<dbReference type="Proteomes" id="UP001349262">
    <property type="component" value="Unassembled WGS sequence"/>
</dbReference>
<sequence>MTPERTPVHVYWNRTRRDWSVRRGGFVIGHAPSLALAGCALHAGESSRQRCVSTGQRDVHAWIKGTLADGPRPADAVRIGYRPAEPGFRRRDTGVVVTAASAVWFEPDGSAWALAPTPSPETCQ</sequence>
<protein>
    <submittedName>
        <fullName evidence="1">Uncharacterized protein</fullName>
    </submittedName>
</protein>
<organism evidence="1 2">
    <name type="scientific">Methylobacterium radiotolerans</name>
    <dbReference type="NCBI Taxonomy" id="31998"/>
    <lineage>
        <taxon>Bacteria</taxon>
        <taxon>Pseudomonadati</taxon>
        <taxon>Pseudomonadota</taxon>
        <taxon>Alphaproteobacteria</taxon>
        <taxon>Hyphomicrobiales</taxon>
        <taxon>Methylobacteriaceae</taxon>
        <taxon>Methylobacterium</taxon>
    </lineage>
</organism>
<proteinExistence type="predicted"/>
<reference evidence="1 2" key="1">
    <citation type="journal article" date="2012" name="Genet. Mol. Biol.">
        <title>Analysis of 16S rRNA and mxaF genes revealing insights into Methylobacterium niche-specific plant association.</title>
        <authorList>
            <person name="Dourado M.N."/>
            <person name="Andreote F.D."/>
            <person name="Dini-Andreote F."/>
            <person name="Conti R."/>
            <person name="Araujo J.M."/>
            <person name="Araujo W.L."/>
        </authorList>
    </citation>
    <scope>NUCLEOTIDE SEQUENCE [LARGE SCALE GENOMIC DNA]</scope>
    <source>
        <strain evidence="1 2">SR1.6/4</strain>
    </source>
</reference>
<evidence type="ECO:0000313" key="2">
    <source>
        <dbReference type="Proteomes" id="UP001349262"/>
    </source>
</evidence>
<evidence type="ECO:0000313" key="1">
    <source>
        <dbReference type="EMBL" id="MEE7456828.1"/>
    </source>
</evidence>
<dbReference type="EMBL" id="MLBY01000004">
    <property type="protein sequence ID" value="MEE7456828.1"/>
    <property type="molecule type" value="Genomic_DNA"/>
</dbReference>
<accession>A0ABU7T8J2</accession>
<gene>
    <name evidence="1" type="ORF">MRSR164_08555</name>
</gene>
<dbReference type="InterPro" id="IPR058002">
    <property type="entry name" value="Gp82"/>
</dbReference>
<name>A0ABU7T8J2_9HYPH</name>